<dbReference type="AlphaFoldDB" id="A0A927JA27"/>
<organism evidence="1 2">
    <name type="scientific">Lolliginicoccus lacisalsi</name>
    <dbReference type="NCBI Taxonomy" id="2742202"/>
    <lineage>
        <taxon>Bacteria</taxon>
        <taxon>Bacillati</taxon>
        <taxon>Actinomycetota</taxon>
        <taxon>Actinomycetes</taxon>
        <taxon>Mycobacteriales</taxon>
        <taxon>Hoyosellaceae</taxon>
        <taxon>Lolliginicoccus</taxon>
    </lineage>
</organism>
<sequence>MTFDRETLWYAAEIESTIAGIAPTIGMPLTGLSVVEQIEAFTALAQKLGATPATTTDEQAFNDAIASVAAASIRYSTPHPGSSTLIVVGPPSAEA</sequence>
<reference evidence="1" key="1">
    <citation type="submission" date="2020-09" db="EMBL/GenBank/DDBJ databases">
        <title>Hoyosella lacisalsi sp. nov., a halotolerant actinobacterium isolated from soil of Lake Gudzhirganskoe.</title>
        <authorList>
            <person name="Yang Q."/>
            <person name="Guo P.Y."/>
            <person name="Liu S.W."/>
            <person name="Li F.N."/>
            <person name="Sun C.H."/>
        </authorList>
    </citation>
    <scope>NUCLEOTIDE SEQUENCE</scope>
    <source>
        <strain evidence="1">G463</strain>
    </source>
</reference>
<protein>
    <submittedName>
        <fullName evidence="1">Uncharacterized protein</fullName>
    </submittedName>
</protein>
<keyword evidence="2" id="KW-1185">Reference proteome</keyword>
<proteinExistence type="predicted"/>
<dbReference type="Proteomes" id="UP000642993">
    <property type="component" value="Unassembled WGS sequence"/>
</dbReference>
<name>A0A927JA27_9ACTN</name>
<gene>
    <name evidence="1" type="ORF">HT102_01145</name>
</gene>
<evidence type="ECO:0000313" key="1">
    <source>
        <dbReference type="EMBL" id="MBD8505095.1"/>
    </source>
</evidence>
<evidence type="ECO:0000313" key="2">
    <source>
        <dbReference type="Proteomes" id="UP000642993"/>
    </source>
</evidence>
<dbReference type="RefSeq" id="WP_192037573.1">
    <property type="nucleotide sequence ID" value="NZ_JACYWE010000001.1"/>
</dbReference>
<comment type="caution">
    <text evidence="1">The sequence shown here is derived from an EMBL/GenBank/DDBJ whole genome shotgun (WGS) entry which is preliminary data.</text>
</comment>
<dbReference type="EMBL" id="JACYWE010000001">
    <property type="protein sequence ID" value="MBD8505095.1"/>
    <property type="molecule type" value="Genomic_DNA"/>
</dbReference>
<accession>A0A927JA27</accession>